<evidence type="ECO:0000256" key="12">
    <source>
        <dbReference type="ARBA" id="ARBA00023316"/>
    </source>
</evidence>
<evidence type="ECO:0000313" key="17">
    <source>
        <dbReference type="Proteomes" id="UP000186400"/>
    </source>
</evidence>
<organism evidence="16 17">
    <name type="scientific">Alkalispirochaeta americana</name>
    <dbReference type="NCBI Taxonomy" id="159291"/>
    <lineage>
        <taxon>Bacteria</taxon>
        <taxon>Pseudomonadati</taxon>
        <taxon>Spirochaetota</taxon>
        <taxon>Spirochaetia</taxon>
        <taxon>Spirochaetales</taxon>
        <taxon>Spirochaetaceae</taxon>
        <taxon>Alkalispirochaeta</taxon>
    </lineage>
</organism>
<evidence type="ECO:0000256" key="15">
    <source>
        <dbReference type="PIRSR" id="PIRSR600715-1"/>
    </source>
</evidence>
<dbReference type="GO" id="GO:0008963">
    <property type="term" value="F:phospho-N-acetylmuramoyl-pentapeptide-transferase activity"/>
    <property type="evidence" value="ECO:0007669"/>
    <property type="project" value="UniProtKB-UniRule"/>
</dbReference>
<dbReference type="EMBL" id="FTMS01000003">
    <property type="protein sequence ID" value="SIQ04695.1"/>
    <property type="molecule type" value="Genomic_DNA"/>
</dbReference>
<evidence type="ECO:0000256" key="10">
    <source>
        <dbReference type="ARBA" id="ARBA00023136"/>
    </source>
</evidence>
<evidence type="ECO:0000256" key="1">
    <source>
        <dbReference type="ARBA" id="ARBA00004141"/>
    </source>
</evidence>
<feature type="transmembrane region" description="Helical" evidence="13">
    <location>
        <begin position="172"/>
        <end position="192"/>
    </location>
</feature>
<dbReference type="GO" id="GO:0009252">
    <property type="term" value="P:peptidoglycan biosynthetic process"/>
    <property type="evidence" value="ECO:0007669"/>
    <property type="project" value="UniProtKB-UniRule"/>
</dbReference>
<evidence type="ECO:0000256" key="14">
    <source>
        <dbReference type="NCBIfam" id="TIGR00445"/>
    </source>
</evidence>
<comment type="similarity">
    <text evidence="2 13">Belongs to the glycosyltransferase 4 family. MraY subfamily.</text>
</comment>
<feature type="transmembrane region" description="Helical" evidence="13">
    <location>
        <begin position="337"/>
        <end position="356"/>
    </location>
</feature>
<dbReference type="EC" id="2.7.8.13" evidence="13 14"/>
<keyword evidence="9 13" id="KW-1133">Transmembrane helix</keyword>
<keyword evidence="10 13" id="KW-0472">Membrane</keyword>
<keyword evidence="7 13" id="KW-0133">Cell shape</keyword>
<dbReference type="InterPro" id="IPR000715">
    <property type="entry name" value="Glycosyl_transferase_4"/>
</dbReference>
<dbReference type="OrthoDB" id="9805475at2"/>
<evidence type="ECO:0000256" key="3">
    <source>
        <dbReference type="ARBA" id="ARBA00022519"/>
    </source>
</evidence>
<dbReference type="CDD" id="cd06852">
    <property type="entry name" value="GT_MraY"/>
    <property type="match status" value="1"/>
</dbReference>
<dbReference type="Pfam" id="PF00953">
    <property type="entry name" value="Glycos_transf_4"/>
    <property type="match status" value="1"/>
</dbReference>
<reference evidence="16 17" key="1">
    <citation type="submission" date="2017-01" db="EMBL/GenBank/DDBJ databases">
        <authorList>
            <person name="Mah S.A."/>
            <person name="Swanson W.J."/>
            <person name="Moy G.W."/>
            <person name="Vacquier V.D."/>
        </authorList>
    </citation>
    <scope>NUCLEOTIDE SEQUENCE [LARGE SCALE GENOMIC DNA]</scope>
    <source>
        <strain evidence="16 17">ASpG1</strain>
    </source>
</reference>
<dbReference type="GO" id="GO:0051301">
    <property type="term" value="P:cell division"/>
    <property type="evidence" value="ECO:0007669"/>
    <property type="project" value="UniProtKB-KW"/>
</dbReference>
<keyword evidence="8 13" id="KW-0573">Peptidoglycan synthesis</keyword>
<keyword evidence="17" id="KW-1185">Reference proteome</keyword>
<dbReference type="PROSITE" id="PS01348">
    <property type="entry name" value="MRAY_2"/>
    <property type="match status" value="1"/>
</dbReference>
<evidence type="ECO:0000256" key="8">
    <source>
        <dbReference type="ARBA" id="ARBA00022984"/>
    </source>
</evidence>
<feature type="transmembrane region" description="Helical" evidence="13">
    <location>
        <begin position="287"/>
        <end position="310"/>
    </location>
</feature>
<keyword evidence="5 13" id="KW-0808">Transferase</keyword>
<comment type="subcellular location">
    <subcellularLocation>
        <location evidence="13">Cell membrane</location>
        <topology evidence="13">Multi-pass membrane protein</topology>
    </subcellularLocation>
    <subcellularLocation>
        <location evidence="1">Membrane</location>
        <topology evidence="1">Multi-pass membrane protein</topology>
    </subcellularLocation>
</comment>
<keyword evidence="13 15" id="KW-0460">Magnesium</keyword>
<dbReference type="GO" id="GO:0046872">
    <property type="term" value="F:metal ion binding"/>
    <property type="evidence" value="ECO:0007669"/>
    <property type="project" value="UniProtKB-KW"/>
</dbReference>
<dbReference type="STRING" id="159291.SAMN05920897_10315"/>
<accession>A0A1N6PK04</accession>
<feature type="transmembrane region" description="Helical" evidence="13">
    <location>
        <begin position="199"/>
        <end position="218"/>
    </location>
</feature>
<evidence type="ECO:0000256" key="2">
    <source>
        <dbReference type="ARBA" id="ARBA00005583"/>
    </source>
</evidence>
<dbReference type="PRINTS" id="PR00173">
    <property type="entry name" value="EDTRNSPORT"/>
</dbReference>
<dbReference type="HAMAP" id="MF_00038">
    <property type="entry name" value="MraY"/>
    <property type="match status" value="1"/>
</dbReference>
<keyword evidence="3" id="KW-0997">Cell inner membrane</keyword>
<name>A0A1N6PK04_9SPIO</name>
<protein>
    <recommendedName>
        <fullName evidence="13 14">Phospho-N-acetylmuramoyl-pentapeptide-transferase</fullName>
        <ecNumber evidence="13 14">2.7.8.13</ecNumber>
    </recommendedName>
    <alternativeName>
        <fullName evidence="13">UDP-MurNAc-pentapeptide phosphotransferase</fullName>
    </alternativeName>
</protein>
<dbReference type="Proteomes" id="UP000186400">
    <property type="component" value="Unassembled WGS sequence"/>
</dbReference>
<feature type="binding site" evidence="15">
    <location>
        <position position="191"/>
    </location>
    <ligand>
        <name>Mg(2+)</name>
        <dbReference type="ChEBI" id="CHEBI:18420"/>
    </ligand>
</feature>
<dbReference type="PANTHER" id="PTHR22926:SF5">
    <property type="entry name" value="PHOSPHO-N-ACETYLMURAMOYL-PENTAPEPTIDE-TRANSFERASE HOMOLOG"/>
    <property type="match status" value="1"/>
</dbReference>
<dbReference type="NCBIfam" id="TIGR00445">
    <property type="entry name" value="mraY"/>
    <property type="match status" value="1"/>
</dbReference>
<dbReference type="Pfam" id="PF10555">
    <property type="entry name" value="MraY_sig1"/>
    <property type="match status" value="1"/>
</dbReference>
<evidence type="ECO:0000313" key="16">
    <source>
        <dbReference type="EMBL" id="SIQ04695.1"/>
    </source>
</evidence>
<dbReference type="GO" id="GO:0071555">
    <property type="term" value="P:cell wall organization"/>
    <property type="evidence" value="ECO:0007669"/>
    <property type="project" value="UniProtKB-KW"/>
</dbReference>
<feature type="transmembrane region" description="Helical" evidence="13">
    <location>
        <begin position="26"/>
        <end position="48"/>
    </location>
</feature>
<comment type="function">
    <text evidence="13">Catalyzes the initial step of the lipid cycle reactions in the biosynthesis of the cell wall peptidoglycan: transfers peptidoglycan precursor phospho-MurNAc-pentapeptide from UDP-MurNAc-pentapeptide onto the lipid carrier undecaprenyl phosphate, yielding undecaprenyl-pyrophosphoryl-MurNAc-pentapeptide, known as lipid I.</text>
</comment>
<feature type="transmembrane region" description="Helical" evidence="13">
    <location>
        <begin position="69"/>
        <end position="89"/>
    </location>
</feature>
<keyword evidence="12 13" id="KW-0961">Cell wall biogenesis/degradation</keyword>
<evidence type="ECO:0000256" key="5">
    <source>
        <dbReference type="ARBA" id="ARBA00022679"/>
    </source>
</evidence>
<dbReference type="GO" id="GO:0008360">
    <property type="term" value="P:regulation of cell shape"/>
    <property type="evidence" value="ECO:0007669"/>
    <property type="project" value="UniProtKB-KW"/>
</dbReference>
<comment type="catalytic activity">
    <reaction evidence="13">
        <text>UDP-N-acetyl-alpha-D-muramoyl-L-alanyl-gamma-D-glutamyl-meso-2,6-diaminopimeloyl-D-alanyl-D-alanine + di-trans,octa-cis-undecaprenyl phosphate = di-trans,octa-cis-undecaprenyl diphospho-N-acetyl-alpha-D-muramoyl-L-alanyl-D-glutamyl-meso-2,6-diaminopimeloyl-D-alanyl-D-alanine + UMP</text>
        <dbReference type="Rhea" id="RHEA:28386"/>
        <dbReference type="ChEBI" id="CHEBI:57865"/>
        <dbReference type="ChEBI" id="CHEBI:60392"/>
        <dbReference type="ChEBI" id="CHEBI:61386"/>
        <dbReference type="ChEBI" id="CHEBI:61387"/>
        <dbReference type="EC" id="2.7.8.13"/>
    </reaction>
</comment>
<keyword evidence="13" id="KW-1003">Cell membrane</keyword>
<gene>
    <name evidence="13" type="primary">mraY</name>
    <name evidence="16" type="ORF">SAMN05920897_10315</name>
</gene>
<comment type="cofactor">
    <cofactor evidence="13 15">
        <name>Mg(2+)</name>
        <dbReference type="ChEBI" id="CHEBI:18420"/>
    </cofactor>
</comment>
<keyword evidence="13 15" id="KW-0479">Metal-binding</keyword>
<dbReference type="AlphaFoldDB" id="A0A1N6PK04"/>
<evidence type="ECO:0000256" key="6">
    <source>
        <dbReference type="ARBA" id="ARBA00022692"/>
    </source>
</evidence>
<dbReference type="GO" id="GO:0051992">
    <property type="term" value="F:UDP-N-acetylmuramoyl-L-alanyl-D-glutamyl-meso-2,6-diaminopimelyl-D-alanyl-D-alanine:undecaprenyl-phosphate transferase activity"/>
    <property type="evidence" value="ECO:0007669"/>
    <property type="project" value="RHEA"/>
</dbReference>
<keyword evidence="6 13" id="KW-0812">Transmembrane</keyword>
<sequence>MLKELLFPLSRHFSPFNVFQYITFRAAYAAVTALLITFLCGPWVIQYLRRLRFGEEIRADGPETHQQKSGTPTMGGVLIIFSIVVSGMLWLDISVAYSLIGLLAVVGFGAIGMVDDLHKILRKDKDGLNGWGKILGQVTVALVIALLLYYFGGEHTTQLYLPFLKRPLLDLGLWYIPFAVLLLVGTSNAVNLTDGLDGLATGLVLMVSLTFGVITYVSGRVDYAYYLQIPYIPGGGELAVLSLAVAGACVGFLWFNSHPAEIMMGDTGSLALGGVIGVLALMIKKEILLIIVGGVFVMEAVSVIVQVLSYKVRGKRVFRMAPVHHHFELLGWSETKVVLRLWILGGLFAILSLSTLKIR</sequence>
<feature type="transmembrane region" description="Helical" evidence="13">
    <location>
        <begin position="238"/>
        <end position="255"/>
    </location>
</feature>
<dbReference type="InterPro" id="IPR018480">
    <property type="entry name" value="PNAcMuramoyl-5peptid_Trfase_CS"/>
</dbReference>
<comment type="pathway">
    <text evidence="13">Cell wall biogenesis; peptidoglycan biosynthesis.</text>
</comment>
<evidence type="ECO:0000256" key="9">
    <source>
        <dbReference type="ARBA" id="ARBA00022989"/>
    </source>
</evidence>
<feature type="binding site" evidence="15">
    <location>
        <position position="266"/>
    </location>
    <ligand>
        <name>Mg(2+)</name>
        <dbReference type="ChEBI" id="CHEBI:18420"/>
    </ligand>
</feature>
<evidence type="ECO:0000256" key="11">
    <source>
        <dbReference type="ARBA" id="ARBA00023306"/>
    </source>
</evidence>
<evidence type="ECO:0000256" key="4">
    <source>
        <dbReference type="ARBA" id="ARBA00022618"/>
    </source>
</evidence>
<dbReference type="PANTHER" id="PTHR22926">
    <property type="entry name" value="PHOSPHO-N-ACETYLMURAMOYL-PENTAPEPTIDE-TRANSFERASE"/>
    <property type="match status" value="1"/>
</dbReference>
<dbReference type="RefSeq" id="WP_076487804.1">
    <property type="nucleotide sequence ID" value="NZ_FTMS01000003.1"/>
</dbReference>
<feature type="transmembrane region" description="Helical" evidence="13">
    <location>
        <begin position="134"/>
        <end position="152"/>
    </location>
</feature>
<dbReference type="InterPro" id="IPR003524">
    <property type="entry name" value="PNAcMuramoyl-5peptid_Trfase"/>
</dbReference>
<evidence type="ECO:0000256" key="13">
    <source>
        <dbReference type="HAMAP-Rule" id="MF_00038"/>
    </source>
</evidence>
<dbReference type="UniPathway" id="UPA00219"/>
<evidence type="ECO:0000256" key="7">
    <source>
        <dbReference type="ARBA" id="ARBA00022960"/>
    </source>
</evidence>
<keyword evidence="4 13" id="KW-0132">Cell division</keyword>
<keyword evidence="11 13" id="KW-0131">Cell cycle</keyword>
<dbReference type="GO" id="GO:0005886">
    <property type="term" value="C:plasma membrane"/>
    <property type="evidence" value="ECO:0007669"/>
    <property type="project" value="UniProtKB-SubCell"/>
</dbReference>
<feature type="transmembrane region" description="Helical" evidence="13">
    <location>
        <begin position="95"/>
        <end position="114"/>
    </location>
</feature>
<proteinExistence type="inferred from homology"/>
<dbReference type="PROSITE" id="PS01347">
    <property type="entry name" value="MRAY_1"/>
    <property type="match status" value="1"/>
</dbReference>